<evidence type="ECO:0000313" key="4">
    <source>
        <dbReference type="EMBL" id="ADP78072.1"/>
    </source>
</evidence>
<protein>
    <submittedName>
        <fullName evidence="4">Hydrogenase expression/formation protein HypE</fullName>
    </submittedName>
</protein>
<dbReference type="Proteomes" id="UP000002315">
    <property type="component" value="Chromosome"/>
</dbReference>
<dbReference type="OrthoDB" id="31494at2157"/>
<dbReference type="HOGENOM" id="CLU_049733_0_0_2"/>
<dbReference type="PANTHER" id="PTHR30303">
    <property type="entry name" value="HYDROGENASE ISOENZYMES FORMATION PROTEIN HYPE"/>
    <property type="match status" value="1"/>
</dbReference>
<evidence type="ECO:0000259" key="3">
    <source>
        <dbReference type="Pfam" id="PF02769"/>
    </source>
</evidence>
<dbReference type="STRING" id="523846.Mfer_1286"/>
<accession>E3GX77</accession>
<proteinExistence type="inferred from homology"/>
<dbReference type="CDD" id="cd02197">
    <property type="entry name" value="HypE"/>
    <property type="match status" value="1"/>
</dbReference>
<dbReference type="Pfam" id="PF02769">
    <property type="entry name" value="AIRS_C"/>
    <property type="match status" value="1"/>
</dbReference>
<dbReference type="InterPro" id="IPR016188">
    <property type="entry name" value="PurM-like_N"/>
</dbReference>
<dbReference type="InterPro" id="IPR011854">
    <property type="entry name" value="HypE"/>
</dbReference>
<keyword evidence="5" id="KW-1185">Reference proteome</keyword>
<feature type="domain" description="PurM-like N-terminal" evidence="2">
    <location>
        <begin position="42"/>
        <end position="154"/>
    </location>
</feature>
<dbReference type="PIRSF" id="PIRSF005644">
    <property type="entry name" value="Hdrgns_mtr_HypE"/>
    <property type="match status" value="1"/>
</dbReference>
<dbReference type="InterPro" id="IPR010918">
    <property type="entry name" value="PurM-like_C_dom"/>
</dbReference>
<organism evidence="4 5">
    <name type="scientific">Methanothermus fervidus (strain ATCC 43054 / DSM 2088 / JCM 10308 / V24 S)</name>
    <dbReference type="NCBI Taxonomy" id="523846"/>
    <lineage>
        <taxon>Archaea</taxon>
        <taxon>Methanobacteriati</taxon>
        <taxon>Methanobacteriota</taxon>
        <taxon>Methanomada group</taxon>
        <taxon>Methanobacteria</taxon>
        <taxon>Methanobacteriales</taxon>
        <taxon>Methanothermaceae</taxon>
        <taxon>Methanothermus</taxon>
    </lineage>
</organism>
<dbReference type="GO" id="GO:0051604">
    <property type="term" value="P:protein maturation"/>
    <property type="evidence" value="ECO:0007669"/>
    <property type="project" value="TreeGrafter"/>
</dbReference>
<dbReference type="InterPro" id="IPR036921">
    <property type="entry name" value="PurM-like_N_sf"/>
</dbReference>
<dbReference type="NCBIfam" id="TIGR02124">
    <property type="entry name" value="hypE"/>
    <property type="match status" value="1"/>
</dbReference>
<evidence type="ECO:0000313" key="5">
    <source>
        <dbReference type="Proteomes" id="UP000002315"/>
    </source>
</evidence>
<dbReference type="AlphaFoldDB" id="E3GX77"/>
<gene>
    <name evidence="4" type="ordered locus">Mfer_1286</name>
</gene>
<dbReference type="SUPFAM" id="SSF56042">
    <property type="entry name" value="PurM C-terminal domain-like"/>
    <property type="match status" value="1"/>
</dbReference>
<evidence type="ECO:0000256" key="1">
    <source>
        <dbReference type="ARBA" id="ARBA00006243"/>
    </source>
</evidence>
<dbReference type="SUPFAM" id="SSF55326">
    <property type="entry name" value="PurM N-terminal domain-like"/>
    <property type="match status" value="1"/>
</dbReference>
<dbReference type="PANTHER" id="PTHR30303:SF0">
    <property type="entry name" value="CARBAMOYL DEHYDRATASE HYPE"/>
    <property type="match status" value="1"/>
</dbReference>
<comment type="similarity">
    <text evidence="1">Belongs to the HypE family.</text>
</comment>
<dbReference type="Gene3D" id="3.30.1330.10">
    <property type="entry name" value="PurM-like, N-terminal domain"/>
    <property type="match status" value="1"/>
</dbReference>
<feature type="domain" description="PurM-like C-terminal" evidence="3">
    <location>
        <begin position="166"/>
        <end position="315"/>
    </location>
</feature>
<dbReference type="EMBL" id="CP002278">
    <property type="protein sequence ID" value="ADP78072.1"/>
    <property type="molecule type" value="Genomic_DNA"/>
</dbReference>
<dbReference type="Pfam" id="PF00586">
    <property type="entry name" value="AIRS"/>
    <property type="match status" value="1"/>
</dbReference>
<sequence>MEKIKLSEGAGGEMMQKMISEIILSNLENKNVNGGIGLDELDDGATIPLGKSEIVVTTDSHTIDPIFFPGGDIGKLAVSGTVNDLAVMGARPLAIASALVISEGFPKKDLKRIIKSMNKTCKEVGISIITGDTKVIEKNKFDDIIITTTGIGIAKNGEIKPDSGLEVGDKIILSGTVGDHGMAIMAHREGFGFETNLKSDVAPVWDVVEAALNVGGVKAMKDPTRGGLANALNEMASKSGVGMLIYENKIPIKEEVVAASEMLGIDPYEVANEGKVIIGVESDLAEDVLEAVKKTKHGKDAEIIGEVTDDKHVILKTSVGGKRILETPVADPVPRVC</sequence>
<dbReference type="KEGG" id="mfv:Mfer_1286"/>
<evidence type="ECO:0000259" key="2">
    <source>
        <dbReference type="Pfam" id="PF00586"/>
    </source>
</evidence>
<reference evidence="4 5" key="1">
    <citation type="journal article" date="2010" name="Stand. Genomic Sci.">
        <title>Complete genome sequence of Methanothermus fervidus type strain (V24S).</title>
        <authorList>
            <person name="Anderson I."/>
            <person name="Djao O.D."/>
            <person name="Misra M."/>
            <person name="Chertkov O."/>
            <person name="Nolan M."/>
            <person name="Lucas S."/>
            <person name="Lapidus A."/>
            <person name="Del Rio T.G."/>
            <person name="Tice H."/>
            <person name="Cheng J.F."/>
            <person name="Tapia R."/>
            <person name="Han C."/>
            <person name="Goodwin L."/>
            <person name="Pitluck S."/>
            <person name="Liolios K."/>
            <person name="Ivanova N."/>
            <person name="Mavromatis K."/>
            <person name="Mikhailova N."/>
            <person name="Pati A."/>
            <person name="Brambilla E."/>
            <person name="Chen A."/>
            <person name="Palaniappan K."/>
            <person name="Land M."/>
            <person name="Hauser L."/>
            <person name="Chang Y.J."/>
            <person name="Jeffries C.D."/>
            <person name="Sikorski J."/>
            <person name="Spring S."/>
            <person name="Rohde M."/>
            <person name="Eichinger K."/>
            <person name="Huber H."/>
            <person name="Wirth R."/>
            <person name="Goker M."/>
            <person name="Detter J.C."/>
            <person name="Woyke T."/>
            <person name="Bristow J."/>
            <person name="Eisen J.A."/>
            <person name="Markowitz V."/>
            <person name="Hugenholtz P."/>
            <person name="Klenk H.P."/>
            <person name="Kyrpides N.C."/>
        </authorList>
    </citation>
    <scope>NUCLEOTIDE SEQUENCE [LARGE SCALE GENOMIC DNA]</scope>
    <source>
        <strain evidence="5">ATCC 43054 / DSM 2088 / JCM 10308 / V24 S</strain>
    </source>
</reference>
<dbReference type="InterPro" id="IPR036676">
    <property type="entry name" value="PurM-like_C_sf"/>
</dbReference>
<dbReference type="Gene3D" id="3.90.650.10">
    <property type="entry name" value="PurM-like C-terminal domain"/>
    <property type="match status" value="1"/>
</dbReference>
<name>E3GX77_METFV</name>